<proteinExistence type="predicted"/>
<accession>A0AA87ZGX7</accession>
<organism evidence="1 2">
    <name type="scientific">Ficus carica</name>
    <name type="common">Common fig</name>
    <dbReference type="NCBI Taxonomy" id="3494"/>
    <lineage>
        <taxon>Eukaryota</taxon>
        <taxon>Viridiplantae</taxon>
        <taxon>Streptophyta</taxon>
        <taxon>Embryophyta</taxon>
        <taxon>Tracheophyta</taxon>
        <taxon>Spermatophyta</taxon>
        <taxon>Magnoliopsida</taxon>
        <taxon>eudicotyledons</taxon>
        <taxon>Gunneridae</taxon>
        <taxon>Pentapetalae</taxon>
        <taxon>rosids</taxon>
        <taxon>fabids</taxon>
        <taxon>Rosales</taxon>
        <taxon>Moraceae</taxon>
        <taxon>Ficeae</taxon>
        <taxon>Ficus</taxon>
    </lineage>
</organism>
<gene>
    <name evidence="1" type="ORF">TIFTF001_003908</name>
</gene>
<sequence length="181" mass="20371">MSDWDAKFGCGDPDWIESSSKEIRVSRLLMASTTAACAIFKYDSVKIVIVATNAAIWMWGVARTLLLCFLHAYDMCYDPIPLPTITTDVDGCKDHGVVQFACHQHPMMKAIKGDAKDVVVKAVGENRWDLSDNMDRQSKDNSTQLSLKDILMNTLTGAEEEMLMDPIAFDDPSYKVWRRNE</sequence>
<keyword evidence="2" id="KW-1185">Reference proteome</keyword>
<evidence type="ECO:0000313" key="1">
    <source>
        <dbReference type="EMBL" id="GMN32989.1"/>
    </source>
</evidence>
<reference evidence="1" key="1">
    <citation type="submission" date="2023-07" db="EMBL/GenBank/DDBJ databases">
        <title>draft genome sequence of fig (Ficus carica).</title>
        <authorList>
            <person name="Takahashi T."/>
            <person name="Nishimura K."/>
        </authorList>
    </citation>
    <scope>NUCLEOTIDE SEQUENCE</scope>
</reference>
<dbReference type="Proteomes" id="UP001187192">
    <property type="component" value="Unassembled WGS sequence"/>
</dbReference>
<dbReference type="EMBL" id="BTGU01000004">
    <property type="protein sequence ID" value="GMN32989.1"/>
    <property type="molecule type" value="Genomic_DNA"/>
</dbReference>
<evidence type="ECO:0000313" key="2">
    <source>
        <dbReference type="Proteomes" id="UP001187192"/>
    </source>
</evidence>
<comment type="caution">
    <text evidence="1">The sequence shown here is derived from an EMBL/GenBank/DDBJ whole genome shotgun (WGS) entry which is preliminary data.</text>
</comment>
<dbReference type="AlphaFoldDB" id="A0AA87ZGX7"/>
<name>A0AA87ZGX7_FICCA</name>
<protein>
    <submittedName>
        <fullName evidence="1">Uncharacterized protein</fullName>
    </submittedName>
</protein>